<dbReference type="PANTHER" id="PTHR30055">
    <property type="entry name" value="HTH-TYPE TRANSCRIPTIONAL REGULATOR RUTR"/>
    <property type="match status" value="1"/>
</dbReference>
<dbReference type="InterPro" id="IPR009057">
    <property type="entry name" value="Homeodomain-like_sf"/>
</dbReference>
<organism evidence="7 8">
    <name type="scientific">Camelimonas lactis</name>
    <dbReference type="NCBI Taxonomy" id="659006"/>
    <lineage>
        <taxon>Bacteria</taxon>
        <taxon>Pseudomonadati</taxon>
        <taxon>Pseudomonadota</taxon>
        <taxon>Alphaproteobacteria</taxon>
        <taxon>Hyphomicrobiales</taxon>
        <taxon>Chelatococcaceae</taxon>
        <taxon>Camelimonas</taxon>
    </lineage>
</organism>
<dbReference type="PANTHER" id="PTHR30055:SF234">
    <property type="entry name" value="HTH-TYPE TRANSCRIPTIONAL REGULATOR BETI"/>
    <property type="match status" value="1"/>
</dbReference>
<dbReference type="InterPro" id="IPR041474">
    <property type="entry name" value="NicS_C"/>
</dbReference>
<feature type="region of interest" description="Disordered" evidence="5">
    <location>
        <begin position="1"/>
        <end position="63"/>
    </location>
</feature>
<name>A0A4R2GW11_9HYPH</name>
<reference evidence="7 8" key="1">
    <citation type="submission" date="2019-03" db="EMBL/GenBank/DDBJ databases">
        <title>Genomic Encyclopedia of Type Strains, Phase IV (KMG-IV): sequencing the most valuable type-strain genomes for metagenomic binning, comparative biology and taxonomic classification.</title>
        <authorList>
            <person name="Goeker M."/>
        </authorList>
    </citation>
    <scope>NUCLEOTIDE SEQUENCE [LARGE SCALE GENOMIC DNA]</scope>
    <source>
        <strain evidence="7 8">DSM 22958</strain>
    </source>
</reference>
<keyword evidence="1" id="KW-0805">Transcription regulation</keyword>
<dbReference type="Gene3D" id="1.10.357.10">
    <property type="entry name" value="Tetracycline Repressor, domain 2"/>
    <property type="match status" value="1"/>
</dbReference>
<gene>
    <name evidence="7" type="ORF">EV666_102146</name>
</gene>
<dbReference type="RefSeq" id="WP_132003261.1">
    <property type="nucleotide sequence ID" value="NZ_JBHUNN010000002.1"/>
</dbReference>
<dbReference type="AlphaFoldDB" id="A0A4R2GW11"/>
<dbReference type="Pfam" id="PF00440">
    <property type="entry name" value="TetR_N"/>
    <property type="match status" value="1"/>
</dbReference>
<proteinExistence type="predicted"/>
<dbReference type="SUPFAM" id="SSF46689">
    <property type="entry name" value="Homeodomain-like"/>
    <property type="match status" value="1"/>
</dbReference>
<comment type="caution">
    <text evidence="7">The sequence shown here is derived from an EMBL/GenBank/DDBJ whole genome shotgun (WGS) entry which is preliminary data.</text>
</comment>
<dbReference type="SUPFAM" id="SSF48498">
    <property type="entry name" value="Tetracyclin repressor-like, C-terminal domain"/>
    <property type="match status" value="1"/>
</dbReference>
<keyword evidence="3" id="KW-0804">Transcription</keyword>
<dbReference type="GO" id="GO:0003700">
    <property type="term" value="F:DNA-binding transcription factor activity"/>
    <property type="evidence" value="ECO:0007669"/>
    <property type="project" value="TreeGrafter"/>
</dbReference>
<evidence type="ECO:0000256" key="2">
    <source>
        <dbReference type="ARBA" id="ARBA00023125"/>
    </source>
</evidence>
<dbReference type="EMBL" id="SLWL01000002">
    <property type="protein sequence ID" value="TCO15168.1"/>
    <property type="molecule type" value="Genomic_DNA"/>
</dbReference>
<keyword evidence="2 4" id="KW-0238">DNA-binding</keyword>
<evidence type="ECO:0000256" key="4">
    <source>
        <dbReference type="PROSITE-ProRule" id="PRU00335"/>
    </source>
</evidence>
<feature type="DNA-binding region" description="H-T-H motif" evidence="4">
    <location>
        <begin position="84"/>
        <end position="103"/>
    </location>
</feature>
<evidence type="ECO:0000313" key="7">
    <source>
        <dbReference type="EMBL" id="TCO15168.1"/>
    </source>
</evidence>
<evidence type="ECO:0000256" key="3">
    <source>
        <dbReference type="ARBA" id="ARBA00023163"/>
    </source>
</evidence>
<evidence type="ECO:0000259" key="6">
    <source>
        <dbReference type="PROSITE" id="PS50977"/>
    </source>
</evidence>
<dbReference type="InterPro" id="IPR001647">
    <property type="entry name" value="HTH_TetR"/>
</dbReference>
<dbReference type="Proteomes" id="UP000294881">
    <property type="component" value="Unassembled WGS sequence"/>
</dbReference>
<dbReference type="InterPro" id="IPR050109">
    <property type="entry name" value="HTH-type_TetR-like_transc_reg"/>
</dbReference>
<accession>A0A4R2GW11</accession>
<dbReference type="PRINTS" id="PR00455">
    <property type="entry name" value="HTHTETR"/>
</dbReference>
<keyword evidence="8" id="KW-1185">Reference proteome</keyword>
<evidence type="ECO:0000313" key="8">
    <source>
        <dbReference type="Proteomes" id="UP000294881"/>
    </source>
</evidence>
<dbReference type="OrthoDB" id="2356263at2"/>
<dbReference type="InterPro" id="IPR036271">
    <property type="entry name" value="Tet_transcr_reg_TetR-rel_C_sf"/>
</dbReference>
<dbReference type="GO" id="GO:0000976">
    <property type="term" value="F:transcription cis-regulatory region binding"/>
    <property type="evidence" value="ECO:0007669"/>
    <property type="project" value="TreeGrafter"/>
</dbReference>
<protein>
    <submittedName>
        <fullName evidence="7">TetR family transcriptional regulator</fullName>
    </submittedName>
</protein>
<feature type="domain" description="HTH tetR-type" evidence="6">
    <location>
        <begin position="61"/>
        <end position="121"/>
    </location>
</feature>
<dbReference type="Pfam" id="PF17938">
    <property type="entry name" value="TetR_C_29"/>
    <property type="match status" value="1"/>
</dbReference>
<evidence type="ECO:0000256" key="1">
    <source>
        <dbReference type="ARBA" id="ARBA00023015"/>
    </source>
</evidence>
<dbReference type="PROSITE" id="PS50977">
    <property type="entry name" value="HTH_TETR_2"/>
    <property type="match status" value="1"/>
</dbReference>
<sequence>MAGRHEAGGGPAPAGTPDPDLHAATAATGPANPHTSGAGPSRPRSFRRPGRPPLKGGAGEDSSREKLLDVAIDLFADRGYEPVSTAAVARAAGLSQSMVHYHFGSKERLWRAAIYRVMRRRGQYFPVGRPETPEPNPLERLRTLIRRLVAANAAEPRYIRIVSHEAMGQTQRFDWLMETFIRPGIAAFDDAIADAMAQGLVRPLPPHQTSNIITSAASMTFSIGAVTRAIHGKDPFDPEQVRIYGDAIVSVLFEGLLATTGDDAPPPGA</sequence>
<evidence type="ECO:0000256" key="5">
    <source>
        <dbReference type="SAM" id="MobiDB-lite"/>
    </source>
</evidence>